<organism evidence="1 2">
    <name type="scientific">Leucogyrophana mollusca</name>
    <dbReference type="NCBI Taxonomy" id="85980"/>
    <lineage>
        <taxon>Eukaryota</taxon>
        <taxon>Fungi</taxon>
        <taxon>Dikarya</taxon>
        <taxon>Basidiomycota</taxon>
        <taxon>Agaricomycotina</taxon>
        <taxon>Agaricomycetes</taxon>
        <taxon>Agaricomycetidae</taxon>
        <taxon>Boletales</taxon>
        <taxon>Boletales incertae sedis</taxon>
        <taxon>Leucogyrophana</taxon>
    </lineage>
</organism>
<gene>
    <name evidence="1" type="ORF">BV22DRAFT_1084379</name>
</gene>
<name>A0ACB8BRK9_9AGAM</name>
<proteinExistence type="predicted"/>
<protein>
    <submittedName>
        <fullName evidence="1">Midasin</fullName>
    </submittedName>
</protein>
<accession>A0ACB8BRK9</accession>
<comment type="caution">
    <text evidence="1">The sequence shown here is derived from an EMBL/GenBank/DDBJ whole genome shotgun (WGS) entry which is preliminary data.</text>
</comment>
<dbReference type="EMBL" id="MU266361">
    <property type="protein sequence ID" value="KAH7927800.1"/>
    <property type="molecule type" value="Genomic_DNA"/>
</dbReference>
<keyword evidence="2" id="KW-1185">Reference proteome</keyword>
<sequence>MASSTIHDPLTINLERQTRALLSHIAPDSEYARYISQASSPAHLLSTLSQLLANPALTLIVAATFRPLLTDLCARWLQDEELPEDRFIALCLLIEPHEEVFPVLSAFCRGPSFTEGPLACVASSLSIDTLDKTRLHRLLLAYYRILQANRLLPRDLLWPISSLSKLFWKPHPDTGVQLLAIRCYALQSGMGEAERERLETRILGDFCGVDCSIHYGQNTDGSDVEIDGWLFPTLETRRIVNARAALMHDQQDFYSPEDSGVSPLLRESDFCPLVANIHGILLLKSSTSPAASSNVIPTPSAVNSLRTLAMQLSLRVPTLISSPPSSGKSLLLSHLASVLYPGERDRIVTIHLADTSLDPRSLLGSYVSSPTQLGTFEWKDGVLVRAMKEGKWLVFEDIDRGSSEVLGLIKPLAESLDLGNWIGVRGAIEVPNRGRVEAAESFALFATRSVVPLATGKIPTAAFFGAHKFHEVTINSPLPEEVKSILDARFPKLAGAVVQALIGLWQSIQSLGSTSSTRSIGLRELEKFCRRVENVLPSHHQPMEVSQDNDAFIALSSLFPNPTLREDLYLEARDVFFGAGTLTTAAHAHAERVSALVADSLALDPDRRRWVLQGRTPEFDTEKDVNGDVVAVRVGRTRLAARVSKSMVFPSVTRPFAMHKPAVCLLSRIATSISLGEPVLLTGETGTGKTSVVTHLASLLRRPLISLNLSHQTESSDLLGGFKPIDARIPGSELHERFLQLFGGTFSRRKNAKFEESARKAVAEGKWKRAVVLWKESVRLAKERIQAKQVEDAQEPEHAATDADAPRKRRKLEQSSLQVSEAAWSEFQQDVDEFDIQHAQGKGKFAFDFVEGPLVKALRAGDWILLDEINLASPETLECITGLLHGPTASITLTEQGSIEAVPRHPDFRLFACMNPATDVGKKDLPPNIRARFTEIDVPPPDADRETLLSIITQYIGSCAIGDKAAIMNVAEFYAAVKDLAEKRQLADGSNHRPHYSMRTLARALTFAADIAPMYSLRRALWEGCLMAFTMVLDPPSAEIVSSLAQKHLLSGVRNPRSLLSRDPTLSASRISEEFIKLGPFFLERGPLPEDPVEHYIMTPSVETKLIDLARIVLTRRFPVLIEGPTSSGKTSAVEYLAKRTGHRFIRINNHEHTDVQEYLGSYVSDPVTGKLVFKDGLLVHALRNGHWIVLDELNLAPTDVLEALNRLLDDNRELVVPETQEVIRPHPHFMLFATQNPPGVYAGRKVLSRAFRNRFLEVHFQDVPQAELETILCQRCRIAPSYGQRIVSVFRELQKRRQAGRIFESKQGFATLRDLFRWAGRDAVGYQELAENGYMLLAERARREDDKLVVKEVIESVMKVHIDPQRMYDIHSEALHFTAFLGCPIPAASQLVWTSAMQRLFVLVARALRFNEPVLLVGETGSGKTSVCQVFADAVSRHLHTVNCHQNTETADLIGGLRPIRNRAAVEADILRDANTVIQGAGVADIPMDAQAMLDFIGKLLKGGVDASLDPHLQDLQQRLRRSSALFDWYDGPLVRAMREGDVFLLDEISLADDSVLERLNSVLEPERTIVLAERGGTDVDQPAIRAVDGFQLLATMNPGGDYGKKELSPALRNRFTEVWVPPVDNRADLKLIVDASWRHETLKPCTNTLLNFVDWLRDRVGDRSICSLRDILAWISFSNAVSLESKMSTNEIFHHAANMTFLDGLGSLPQLVTYTPEALCRIKAEAICKLQELAPFSEDDLPSYAYDPCQYVQLGSFAVPKGPREQVVHNFNLQAPTTRGNAMRVVRACQVPKPILLEGSPGVGKTSLITALANIAGYHLCRINLSDQTDLVDLFGSDLPVENGGAGEFAWKDAEFLKALQEGHWVLLDEMNLAPQAILEGLNAVLDHRGTVYVPELGRSFVRHPAFRVFAAQNPLHQGGGRKGLPKSFLDRFTKCYVDELSAEDLLLICRNLFQDCDEDILRAMITFNTRLNHEIVIRRAFGRDGSPWEFNLRDVIRWGELLRLSSPFGRPVDHLRIIYLNRFRSLADRDSAMLLFDSIFATSSVLSTSVPHPLVSSSFLRLGHFQSARGNFTLPSRPRGILQTHLTAMEAIGACIARSWLVIVTGRHDSGKTHLIRAMANLTGNHLYDISVSSATDITDILGSFEQIDLRTRVFSVAQKILSLAEHRMRDAIGSAGSYSNYRSLYSTLFASKPSSLSTVLQIASRALHELRCLCGSEDDDNQLQLETLQDEVEGMLAERSVTGRFEWVDGPLVRAIREGYWVVLDGANLCSPSVLDRLNSLCEPDGALTLSERGYVDGQIQILKPHPNFRLFMAIDPRHGELSRAMRNRGIEVALLSSLTAEDERRLQDHLRLPDLPGSHLRSLSTSFESVRRGLCPTATLSVVPHSQRPSPSFVDQDSPSSTLLTHAHLVGLTQPSRALLHFLVRVLPPRDIPIWLRFLASLEPTGGRTYSAIQAALIDLQSPGFFQVIFGLRTSASGCIEDYSKSLPLDAFMVCSPCAECTTEIGCHPAHQITLQALNLFSEISFLKSGKSEVPSGSREVDYGLHKALTTITGRTQQRCIDALRAVLVEAYDTAEGVLQALAGGEMKLESLNLSIKLLSYCRHLRRAAVENYFDHSSVQVLSTWISDVLHGCDQVFNKVAAASDVLRESISLTTGLGMTDIWRNLLPQKYLIPYHELQDLEKSARQPSRSSDSYENRRRILEIMALSTVPTASTDNDHTRLSALAEKSRQFFQLGCSSVPSRQHQSDPCSLIVELSVLSGLHSNISVSTGTTMQLLLDATCRDPRGDLLRFCPYQHAVWSSDVDKGVSASVLARLQSHWLGALWNDLELYFADDGPAFLLRPVHLWTTYKKSQWKGVSLSSLKEYDSSLHRHLSFTFMQCSIVVPRLEQLCTFLSQNIVMLSDCFDNSFDNRLMDSIRDCRLDNNSAALNTLVSLLDRTTCMPFQNALRRFMIPAVEPFASQISSRGQQVVALGRCWIALSRLLLELFVPDVPVDPAAALRCSVDFWREEEALLNQQLELHLNLEKHTAGNTSNNVTRYLDSLLENIRAHAQRPSSHIPHRPDVARLQMFWSEIYQFLGQVISPSKVDSLLALIESGGPSASTREEVLQASISGFCQRLDTIYPDFEDIARTIQFALLQFRFGVRLVRSVSLIKPDSEGASARLATALAAFPSIRSARLLKESVDIDSNRNLSPFDRVLLKVTAAALQCSLHGVLGYIDEIGSAYEQAFRLWGIDRAREGEKEQELNSLYRRNGLDHDATTEAEAEEKEFLELFPTFEDALERTNPTEVQVNGRGSAFTELSQVRQLVNLHLDIFNNSTSNSQSNAITAFHNIREATLGSMLETHLTSLPDSLDTEALHPQFALLESRLSALKGTSAFNGSRSNFYTDPNVLEAKKALPVLVALRARITTIIEEWPDQMVLYNLQSRCDTILAFDFSSPVAKFLSALEQLLVQTDDWEMYANRDNTLKDHRHALTTLVIDWRRLELSCWKELLQSQYESFASHVCDFWFQLYDLTIRGPLTAVEEECRSESGALAKYLNQLPPLLDDFLRSSNLGQFESRMGLLRSFEYFVDSLAQAKSRDQRMALQRVQLILHATWRYYQHFTPQVAASLAEQRHLLEKEVQGFIKLASWKDVNVHALKESARRTHHSLYKLIRKFRDVMRQPVVDRMSPVFAGDAECTPADARTLYIPVVELPMRLPPTNLDAMPAVPSHLLNLPLTFKRFNNLLDSRISSSLKRHPAHTIEELALEVIATSRNLANQPSASNLTKEQREKLKKALLVRKRKALSDLLKELKRAGMATNVKPEVLQHLRDEQWVREQPLMPTAAGAIPVEKGEYYLDRVRGALPRLRELLASHHSDITTRDLLRGVNFVESGFYLALSGRYQLAHALGSFTALQHLTRRLHILSDASKLVLLEVSAPSVLNDLREVANNTLHALEELSRGIATFYDLQEQCDAGATLQEKVHLICGTTRSLCDRLSVVLRDAKPLPTTLLHEEYAVAAEVVEHIRTLPDRLLDVAATEPKLHYMLRPTELWIREQSVPKPPLSTSAKYSNAETESVIDSLLVNVQSLLKYCPEEVGPSMSSPLDDPEDNYIRDGSHIISQLTKSLGMDKLLKDLVPTVTNQLQEVLQKNLERLLPFLERYIKFAEEELAAQGAWTKALFKLDFILCSVMHTIAKQGFCIPPDTDESASAEGGEEAAGGVGLGDGSGAENVSKEIEDESQVEGLRGDTEDLDQERGPDDKDKDNTIEMSEDFGGALEDVPEDEDDEQDDEKRDEEEGEEPEEQLGELDGGDPNKVDEKLWGDESAENDKGEQDQIPQDRSEGNEQESDVVAKENGRRKEKESDKGKQGERDADSSIPPADDDKEDEPQDEPQEEGAGEEDNELPNAGGAPMEDHVPDANTLDLPDDMTLDQDDKETDRGNEGEMDVDDEMDGGDDGQPEDDAMEADENAANPAESTEDTHLEGDQLADQLPHATEGNDQPADEEDDRGAVARPDTSSENGNADTQQQTNESAAHDQHGGTGDQKEDAVSAENTNQDATAEEAKQDGSGLRTEEPQNSPKDTAQNPGSAEGFQRGSAYSRAHKDLATNPLRNLGDALKEVQARFEDIFSGESEPAPEFTPNPNEVEQVEYADGGEDGGMQALGPAGEEQVTKLSELKLAEDEPTAEGEVAMDVDVELPTEQHTPPPPTSAFRADPTDEVPHPDVEGAITQNETRTGLRSDHESLLPDASALKADDVPMESEVEEASIEAALRAWQAQGQPPSSADEIWRLYSSLTHDLSSQLCEQLRLILAPTLATRLRGDYRTGKRLNMKKIISYIASDYTKDKIWLRRTRPSQREYQVLIALDDSRSMAESHSVHLAYETLALVAKALGRLEVGDIAIAKFGSGVDLLHSFDEGPFTDAAGARVLGAFGFDQRATNVLSLVETSLGVLERARERAMSASAGELWQLEIIISDGICQDHERLRTVLRKAADQRVMIVFIIIDSLHPAAPAPTTTANTGATANQNSILSMNQVAYKMVEGRMELQMERYLDSFPFEYYVVLRSVETLPEVLSGTLRQFFERVSEE</sequence>
<evidence type="ECO:0000313" key="1">
    <source>
        <dbReference type="EMBL" id="KAH7927800.1"/>
    </source>
</evidence>
<reference evidence="1" key="1">
    <citation type="journal article" date="2021" name="New Phytol.">
        <title>Evolutionary innovations through gain and loss of genes in the ectomycorrhizal Boletales.</title>
        <authorList>
            <person name="Wu G."/>
            <person name="Miyauchi S."/>
            <person name="Morin E."/>
            <person name="Kuo A."/>
            <person name="Drula E."/>
            <person name="Varga T."/>
            <person name="Kohler A."/>
            <person name="Feng B."/>
            <person name="Cao Y."/>
            <person name="Lipzen A."/>
            <person name="Daum C."/>
            <person name="Hundley H."/>
            <person name="Pangilinan J."/>
            <person name="Johnson J."/>
            <person name="Barry K."/>
            <person name="LaButti K."/>
            <person name="Ng V."/>
            <person name="Ahrendt S."/>
            <person name="Min B."/>
            <person name="Choi I.G."/>
            <person name="Park H."/>
            <person name="Plett J.M."/>
            <person name="Magnuson J."/>
            <person name="Spatafora J.W."/>
            <person name="Nagy L.G."/>
            <person name="Henrissat B."/>
            <person name="Grigoriev I.V."/>
            <person name="Yang Z.L."/>
            <person name="Xu J."/>
            <person name="Martin F.M."/>
        </authorList>
    </citation>
    <scope>NUCLEOTIDE SEQUENCE</scope>
    <source>
        <strain evidence="1">KUC20120723A-06</strain>
    </source>
</reference>
<evidence type="ECO:0000313" key="2">
    <source>
        <dbReference type="Proteomes" id="UP000790709"/>
    </source>
</evidence>
<dbReference type="Proteomes" id="UP000790709">
    <property type="component" value="Unassembled WGS sequence"/>
</dbReference>